<protein>
    <submittedName>
        <fullName evidence="2">Uncharacterized protein LOC104240099</fullName>
    </submittedName>
</protein>
<evidence type="ECO:0000313" key="2">
    <source>
        <dbReference type="RefSeq" id="XP_009793183.1"/>
    </source>
</evidence>
<dbReference type="KEGG" id="nsy:104240099"/>
<dbReference type="GeneID" id="104240099"/>
<gene>
    <name evidence="2" type="primary">LOC104240099</name>
</gene>
<reference evidence="1" key="1">
    <citation type="journal article" date="2013" name="Genome Biol.">
        <title>Reference genomes and transcriptomes of Nicotiana sylvestris and Nicotiana tomentosiformis.</title>
        <authorList>
            <person name="Sierro N."/>
            <person name="Battey J.N."/>
            <person name="Ouadi S."/>
            <person name="Bovet L."/>
            <person name="Goepfert S."/>
            <person name="Bakaher N."/>
            <person name="Peitsch M.C."/>
            <person name="Ivanov N.V."/>
        </authorList>
    </citation>
    <scope>NUCLEOTIDE SEQUENCE [LARGE SCALE GENOMIC DNA]</scope>
</reference>
<dbReference type="Proteomes" id="UP000189701">
    <property type="component" value="Unplaced"/>
</dbReference>
<sequence length="186" mass="21050">MSKLCTMDKPGVEASSPLATIEDIQKRLTRPPPLTFPQPPSSAVASHLFELQKQNSSNVDTSQLQKRRKLTEKLRANVKVTNQKLEDYFDLALLSSIRAKMNSAMKKQGRTSMKVKSEFEEFVVWPAGEDDSDVFSESSRRTDDEAIVDLKNDNDDSFGNNGEENQVNCVDPFQQFESTALIRFKR</sequence>
<dbReference type="OrthoDB" id="1938258at2759"/>
<reference evidence="2" key="2">
    <citation type="submission" date="2025-08" db="UniProtKB">
        <authorList>
            <consortium name="RefSeq"/>
        </authorList>
    </citation>
    <scope>IDENTIFICATION</scope>
    <source>
        <tissue evidence="2">Leaf</tissue>
    </source>
</reference>
<evidence type="ECO:0000313" key="1">
    <source>
        <dbReference type="Proteomes" id="UP000189701"/>
    </source>
</evidence>
<accession>A0A1U7XQL4</accession>
<dbReference type="AlphaFoldDB" id="A0A1U7XQL4"/>
<dbReference type="eggNOG" id="ENOG502SDUT">
    <property type="taxonomic scope" value="Eukaryota"/>
</dbReference>
<dbReference type="RefSeq" id="XP_009793183.1">
    <property type="nucleotide sequence ID" value="XM_009794881.1"/>
</dbReference>
<keyword evidence="1" id="KW-1185">Reference proteome</keyword>
<name>A0A1U7XQL4_NICSY</name>
<proteinExistence type="predicted"/>
<organism evidence="1 2">
    <name type="scientific">Nicotiana sylvestris</name>
    <name type="common">Wood tobacco</name>
    <name type="synonym">South American tobacco</name>
    <dbReference type="NCBI Taxonomy" id="4096"/>
    <lineage>
        <taxon>Eukaryota</taxon>
        <taxon>Viridiplantae</taxon>
        <taxon>Streptophyta</taxon>
        <taxon>Embryophyta</taxon>
        <taxon>Tracheophyta</taxon>
        <taxon>Spermatophyta</taxon>
        <taxon>Magnoliopsida</taxon>
        <taxon>eudicotyledons</taxon>
        <taxon>Gunneridae</taxon>
        <taxon>Pentapetalae</taxon>
        <taxon>asterids</taxon>
        <taxon>lamiids</taxon>
        <taxon>Solanales</taxon>
        <taxon>Solanaceae</taxon>
        <taxon>Nicotianoideae</taxon>
        <taxon>Nicotianeae</taxon>
        <taxon>Nicotiana</taxon>
    </lineage>
</organism>